<keyword evidence="1" id="KW-1133">Transmembrane helix</keyword>
<feature type="signal peptide" evidence="2">
    <location>
        <begin position="1"/>
        <end position="25"/>
    </location>
</feature>
<evidence type="ECO:0000313" key="4">
    <source>
        <dbReference type="EMBL" id="KAG0464132.1"/>
    </source>
</evidence>
<dbReference type="GO" id="GO:0017177">
    <property type="term" value="C:glucosidase II complex"/>
    <property type="evidence" value="ECO:0007669"/>
    <property type="project" value="TreeGrafter"/>
</dbReference>
<evidence type="ECO:0000313" key="5">
    <source>
        <dbReference type="Proteomes" id="UP000636800"/>
    </source>
</evidence>
<gene>
    <name evidence="4" type="ORF">HPP92_020201</name>
</gene>
<feature type="domain" description="Glucosidase II beta subunit N-terminal" evidence="3">
    <location>
        <begin position="32"/>
        <end position="131"/>
    </location>
</feature>
<dbReference type="InterPro" id="IPR028146">
    <property type="entry name" value="PRKCSH_N"/>
</dbReference>
<proteinExistence type="predicted"/>
<dbReference type="Proteomes" id="UP000636800">
    <property type="component" value="Chromosome 10"/>
</dbReference>
<dbReference type="AlphaFoldDB" id="A0A835Q788"/>
<dbReference type="PANTHER" id="PTHR12630:SF25">
    <property type="entry name" value="OS01G0752400 PROTEIN"/>
    <property type="match status" value="1"/>
</dbReference>
<evidence type="ECO:0000259" key="3">
    <source>
        <dbReference type="Pfam" id="PF12999"/>
    </source>
</evidence>
<dbReference type="EMBL" id="JADCNL010000010">
    <property type="protein sequence ID" value="KAG0464132.1"/>
    <property type="molecule type" value="Genomic_DNA"/>
</dbReference>
<dbReference type="GO" id="GO:0006491">
    <property type="term" value="P:N-glycan processing"/>
    <property type="evidence" value="ECO:0007669"/>
    <property type="project" value="TreeGrafter"/>
</dbReference>
<comment type="caution">
    <text evidence="4">The sequence shown here is derived from an EMBL/GenBank/DDBJ whole genome shotgun (WGS) entry which is preliminary data.</text>
</comment>
<feature type="chain" id="PRO_5032674519" description="Glucosidase II beta subunit N-terminal domain-containing protein" evidence="2">
    <location>
        <begin position="26"/>
        <end position="233"/>
    </location>
</feature>
<evidence type="ECO:0000256" key="1">
    <source>
        <dbReference type="SAM" id="Phobius"/>
    </source>
</evidence>
<dbReference type="InterPro" id="IPR039794">
    <property type="entry name" value="Gtb1-like"/>
</dbReference>
<organism evidence="4 5">
    <name type="scientific">Vanilla planifolia</name>
    <name type="common">Vanilla</name>
    <dbReference type="NCBI Taxonomy" id="51239"/>
    <lineage>
        <taxon>Eukaryota</taxon>
        <taxon>Viridiplantae</taxon>
        <taxon>Streptophyta</taxon>
        <taxon>Embryophyta</taxon>
        <taxon>Tracheophyta</taxon>
        <taxon>Spermatophyta</taxon>
        <taxon>Magnoliopsida</taxon>
        <taxon>Liliopsida</taxon>
        <taxon>Asparagales</taxon>
        <taxon>Orchidaceae</taxon>
        <taxon>Vanilloideae</taxon>
        <taxon>Vanilleae</taxon>
        <taxon>Vanilla</taxon>
    </lineage>
</organism>
<feature type="transmembrane region" description="Helical" evidence="1">
    <location>
        <begin position="174"/>
        <end position="193"/>
    </location>
</feature>
<reference evidence="4 5" key="1">
    <citation type="journal article" date="2020" name="Nat. Food">
        <title>A phased Vanilla planifolia genome enables genetic improvement of flavour and production.</title>
        <authorList>
            <person name="Hasing T."/>
            <person name="Tang H."/>
            <person name="Brym M."/>
            <person name="Khazi F."/>
            <person name="Huang T."/>
            <person name="Chambers A.H."/>
        </authorList>
    </citation>
    <scope>NUCLEOTIDE SEQUENCE [LARGE SCALE GENOMIC DNA]</scope>
    <source>
        <tissue evidence="4">Leaf</tissue>
    </source>
</reference>
<dbReference type="PANTHER" id="PTHR12630">
    <property type="entry name" value="N-LINKED OLIGOSACCHARIDE PROCESSING"/>
    <property type="match status" value="1"/>
</dbReference>
<name>A0A835Q788_VANPL</name>
<dbReference type="Pfam" id="PF12999">
    <property type="entry name" value="PRKCSH-like"/>
    <property type="match status" value="1"/>
</dbReference>
<keyword evidence="5" id="KW-1185">Reference proteome</keyword>
<keyword evidence="2" id="KW-0732">Signal</keyword>
<sequence>MRPAARCCLLAVTSLLLASSLLVFSASLFPPSSFVGISPQDEKYYAGSTIACRDGSKTFPRDRLNDGFCDCPDGTDEPGTSACPEGKFYCRNVGDVPRILFSSRVNDRICDCCDGSDEYDGGVVCQNSCLKGGADGLSNGDSFLSIDTESDQINMKEKNFGIDLEDLVLYLKGLRVFTILELASLIGLMAFVCRRTKLRQKQRRNYTNIYTYIEELLRHQHSYLHGCRKFLLR</sequence>
<keyword evidence="1" id="KW-0812">Transmembrane</keyword>
<accession>A0A835Q788</accession>
<evidence type="ECO:0000256" key="2">
    <source>
        <dbReference type="SAM" id="SignalP"/>
    </source>
</evidence>
<protein>
    <recommendedName>
        <fullName evidence="3">Glucosidase II beta subunit N-terminal domain-containing protein</fullName>
    </recommendedName>
</protein>
<keyword evidence="1" id="KW-0472">Membrane</keyword>